<dbReference type="EMBL" id="JAGSXH010000065">
    <property type="protein sequence ID" value="MBS2964967.1"/>
    <property type="molecule type" value="Genomic_DNA"/>
</dbReference>
<reference evidence="1" key="1">
    <citation type="submission" date="2021-04" db="EMBL/GenBank/DDBJ databases">
        <title>Genome based classification of Actinospica acidithermotolerans sp. nov., an actinobacterium isolated from an Indonesian hot spring.</title>
        <authorList>
            <person name="Kusuma A.B."/>
            <person name="Putra K.E."/>
            <person name="Nafisah S."/>
            <person name="Loh J."/>
            <person name="Nouioui I."/>
            <person name="Goodfellow M."/>
        </authorList>
    </citation>
    <scope>NUCLEOTIDE SEQUENCE</scope>
    <source>
        <strain evidence="1">DSM 45618</strain>
    </source>
</reference>
<keyword evidence="2" id="KW-1185">Reference proteome</keyword>
<organism evidence="1 2">
    <name type="scientific">Actinocrinis puniceicyclus</name>
    <dbReference type="NCBI Taxonomy" id="977794"/>
    <lineage>
        <taxon>Bacteria</taxon>
        <taxon>Bacillati</taxon>
        <taxon>Actinomycetota</taxon>
        <taxon>Actinomycetes</taxon>
        <taxon>Catenulisporales</taxon>
        <taxon>Actinospicaceae</taxon>
        <taxon>Actinocrinis</taxon>
    </lineage>
</organism>
<dbReference type="PANTHER" id="PTHR36221:SF1">
    <property type="entry name" value="DUF742 DOMAIN-CONTAINING PROTEIN"/>
    <property type="match status" value="1"/>
</dbReference>
<dbReference type="RefSeq" id="WP_211469327.1">
    <property type="nucleotide sequence ID" value="NZ_JAGSXH010000065.1"/>
</dbReference>
<name>A0A8J7WS40_9ACTN</name>
<protein>
    <submittedName>
        <fullName evidence="1">DUF742 domain-containing protein</fullName>
    </submittedName>
</protein>
<gene>
    <name evidence="1" type="ORF">KGA66_18060</name>
</gene>
<dbReference type="PANTHER" id="PTHR36221">
    <property type="entry name" value="DUF742 DOMAIN-CONTAINING PROTEIN"/>
    <property type="match status" value="1"/>
</dbReference>
<dbReference type="InterPro" id="IPR007995">
    <property type="entry name" value="DUF742"/>
</dbReference>
<evidence type="ECO:0000313" key="2">
    <source>
        <dbReference type="Proteomes" id="UP000677913"/>
    </source>
</evidence>
<evidence type="ECO:0000313" key="1">
    <source>
        <dbReference type="EMBL" id="MBS2964967.1"/>
    </source>
</evidence>
<dbReference type="Pfam" id="PF05331">
    <property type="entry name" value="DUF742"/>
    <property type="match status" value="1"/>
</dbReference>
<accession>A0A8J7WS40</accession>
<dbReference type="AlphaFoldDB" id="A0A8J7WS40"/>
<dbReference type="Proteomes" id="UP000677913">
    <property type="component" value="Unassembled WGS sequence"/>
</dbReference>
<sequence>MTRTYALHAPRRPSRVRPYGITRGRTAADRFLGVERLISTVEFDPQRVLGMLPETAAVYEACRYPRTIAELATGLALPLGVIRVLVGDLAAVGRVRIHPPAADIPDRHLLERVLRGLDNL</sequence>
<comment type="caution">
    <text evidence="1">The sequence shown here is derived from an EMBL/GenBank/DDBJ whole genome shotgun (WGS) entry which is preliminary data.</text>
</comment>
<proteinExistence type="predicted"/>